<evidence type="ECO:0000256" key="6">
    <source>
        <dbReference type="ARBA" id="ARBA00023242"/>
    </source>
</evidence>
<dbReference type="SMART" id="SM00614">
    <property type="entry name" value="ZnF_BED"/>
    <property type="match status" value="1"/>
</dbReference>
<keyword evidence="4" id="KW-0862">Zinc</keyword>
<evidence type="ECO:0000256" key="7">
    <source>
        <dbReference type="SAM" id="Phobius"/>
    </source>
</evidence>
<dbReference type="AlphaFoldDB" id="A0A2N9EKM6"/>
<protein>
    <recommendedName>
        <fullName evidence="12">BED-type domain-containing protein</fullName>
    </recommendedName>
</protein>
<keyword evidence="8" id="KW-0732">Signal</keyword>
<dbReference type="PANTHER" id="PTHR46481">
    <property type="entry name" value="ZINC FINGER BED DOMAIN-CONTAINING PROTEIN 4"/>
    <property type="match status" value="1"/>
</dbReference>
<reference evidence="11" key="1">
    <citation type="submission" date="2018-02" db="EMBL/GenBank/DDBJ databases">
        <authorList>
            <person name="Cohen D.B."/>
            <person name="Kent A.D."/>
        </authorList>
    </citation>
    <scope>NUCLEOTIDE SEQUENCE</scope>
</reference>
<dbReference type="PANTHER" id="PTHR46481:SF10">
    <property type="entry name" value="ZINC FINGER BED DOMAIN-CONTAINING PROTEIN 39"/>
    <property type="match status" value="1"/>
</dbReference>
<dbReference type="GO" id="GO:0005634">
    <property type="term" value="C:nucleus"/>
    <property type="evidence" value="ECO:0007669"/>
    <property type="project" value="UniProtKB-SubCell"/>
</dbReference>
<keyword evidence="6" id="KW-0539">Nucleus</keyword>
<evidence type="ECO:0000256" key="8">
    <source>
        <dbReference type="SAM" id="SignalP"/>
    </source>
</evidence>
<evidence type="ECO:0008006" key="12">
    <source>
        <dbReference type="Google" id="ProtNLM"/>
    </source>
</evidence>
<evidence type="ECO:0000313" key="11">
    <source>
        <dbReference type="EMBL" id="SPC75328.1"/>
    </source>
</evidence>
<comment type="subcellular location">
    <subcellularLocation>
        <location evidence="1">Nucleus</location>
    </subcellularLocation>
</comment>
<keyword evidence="5" id="KW-0238">DNA-binding</keyword>
<sequence length="704" mass="79251">MWLGLTVSAWWWVLGLPPQIFDSCLCKCWEVKSDYESFKVGWPWWPGCCSFLVVRMREIAISRGVRQTVATDKTEPTEPNRTCSTDNRRYLIPFIGKEDHQTDWYSVASGDGILRPPVNRTAPPLVLSSQLPASLSLGLAVLVSLTPYQSPLTTHQPAASRDFFAPLGLQQAGTPKSQFITQQTNKSTINTVLALLLLHCCVVLCCTLAVAVLRIVVMDASSNPNPNEPNPPIPTDPIIIPDEPTLPTESQPVPSNTKQSKELTSKVWEHFTKLGGSNPEEPRATFNYCKKPYKCHSRKNRTSTLWGHVKNCKKNSKNKNNDKSQPTISYHYKKAVVEGENDTKEIEVHQFSIKKIRLALARMIIIDELPFRFVEHEVDNASSNNVAIDYLRRKMKLKESCIVGCEFLHMRCCAHILNLIVQDGLKDIHESIAKVRNAVRWNSTYLMLEAAEKFERAFDSMAEGMKMKYEKYWGNIEKMNLLLFVAVVLDPRYKMKYIVYWFNKWYVKPKAESMVEKVRGAIDRLYAHYATEFETASSGANGSSSCVTSDVVSSSMSSASDTHDPWKSAVEEFQHHLAQEDIGECKTEVDQYLSEASEPPCALGFDILSWWRVNSSKYKILFHVARDVMAVPVSTVASESAFSTGGRVLDSFRSSLSPLTVEALICCQNWLRSTSSPVKLWEAMDEVQSIDEELESVGSVGVGD</sequence>
<dbReference type="InterPro" id="IPR025525">
    <property type="entry name" value="hAT-like_transposase_RNase-H"/>
</dbReference>
<evidence type="ECO:0000259" key="9">
    <source>
        <dbReference type="Pfam" id="PF05699"/>
    </source>
</evidence>
<evidence type="ECO:0000256" key="4">
    <source>
        <dbReference type="ARBA" id="ARBA00022833"/>
    </source>
</evidence>
<name>A0A2N9EKM6_FAGSY</name>
<feature type="chain" id="PRO_5014835073" description="BED-type domain-containing protein" evidence="8">
    <location>
        <begin position="16"/>
        <end position="704"/>
    </location>
</feature>
<dbReference type="GO" id="GO:0046983">
    <property type="term" value="F:protein dimerization activity"/>
    <property type="evidence" value="ECO:0007669"/>
    <property type="project" value="InterPro"/>
</dbReference>
<dbReference type="Pfam" id="PF14372">
    <property type="entry name" value="hAT-like_RNase-H"/>
    <property type="match status" value="1"/>
</dbReference>
<evidence type="ECO:0000259" key="10">
    <source>
        <dbReference type="Pfam" id="PF14372"/>
    </source>
</evidence>
<feature type="signal peptide" evidence="8">
    <location>
        <begin position="1"/>
        <end position="15"/>
    </location>
</feature>
<gene>
    <name evidence="11" type="ORF">FSB_LOCUS3210</name>
</gene>
<feature type="transmembrane region" description="Helical" evidence="7">
    <location>
        <begin position="192"/>
        <end position="217"/>
    </location>
</feature>
<keyword evidence="7" id="KW-0812">Transmembrane</keyword>
<keyword evidence="2" id="KW-0479">Metal-binding</keyword>
<feature type="domain" description="hAT-like transposase RNase-H fold" evidence="10">
    <location>
        <begin position="449"/>
        <end position="529"/>
    </location>
</feature>
<evidence type="ECO:0000256" key="1">
    <source>
        <dbReference type="ARBA" id="ARBA00004123"/>
    </source>
</evidence>
<dbReference type="GO" id="GO:0008270">
    <property type="term" value="F:zinc ion binding"/>
    <property type="evidence" value="ECO:0007669"/>
    <property type="project" value="UniProtKB-KW"/>
</dbReference>
<keyword evidence="7" id="KW-0472">Membrane</keyword>
<dbReference type="SUPFAM" id="SSF53098">
    <property type="entry name" value="Ribonuclease H-like"/>
    <property type="match status" value="1"/>
</dbReference>
<accession>A0A2N9EKM6</accession>
<dbReference type="InterPro" id="IPR008906">
    <property type="entry name" value="HATC_C_dom"/>
</dbReference>
<dbReference type="GO" id="GO:0003677">
    <property type="term" value="F:DNA binding"/>
    <property type="evidence" value="ECO:0007669"/>
    <property type="project" value="UniProtKB-KW"/>
</dbReference>
<dbReference type="Pfam" id="PF05699">
    <property type="entry name" value="Dimer_Tnp_hAT"/>
    <property type="match status" value="1"/>
</dbReference>
<keyword evidence="7" id="KW-1133">Transmembrane helix</keyword>
<dbReference type="InterPro" id="IPR052035">
    <property type="entry name" value="ZnF_BED_domain_contain"/>
</dbReference>
<organism evidence="11">
    <name type="scientific">Fagus sylvatica</name>
    <name type="common">Beechnut</name>
    <dbReference type="NCBI Taxonomy" id="28930"/>
    <lineage>
        <taxon>Eukaryota</taxon>
        <taxon>Viridiplantae</taxon>
        <taxon>Streptophyta</taxon>
        <taxon>Embryophyta</taxon>
        <taxon>Tracheophyta</taxon>
        <taxon>Spermatophyta</taxon>
        <taxon>Magnoliopsida</taxon>
        <taxon>eudicotyledons</taxon>
        <taxon>Gunneridae</taxon>
        <taxon>Pentapetalae</taxon>
        <taxon>rosids</taxon>
        <taxon>fabids</taxon>
        <taxon>Fagales</taxon>
        <taxon>Fagaceae</taxon>
        <taxon>Fagus</taxon>
    </lineage>
</organism>
<evidence type="ECO:0000256" key="2">
    <source>
        <dbReference type="ARBA" id="ARBA00022723"/>
    </source>
</evidence>
<proteinExistence type="predicted"/>
<dbReference type="EMBL" id="OIVN01000154">
    <property type="protein sequence ID" value="SPC75328.1"/>
    <property type="molecule type" value="Genomic_DNA"/>
</dbReference>
<feature type="domain" description="HAT C-terminal dimerisation" evidence="9">
    <location>
        <begin position="588"/>
        <end position="671"/>
    </location>
</feature>
<dbReference type="InterPro" id="IPR012337">
    <property type="entry name" value="RNaseH-like_sf"/>
</dbReference>
<evidence type="ECO:0000256" key="3">
    <source>
        <dbReference type="ARBA" id="ARBA00022771"/>
    </source>
</evidence>
<keyword evidence="3" id="KW-0863">Zinc-finger</keyword>
<evidence type="ECO:0000256" key="5">
    <source>
        <dbReference type="ARBA" id="ARBA00023125"/>
    </source>
</evidence>